<sequence length="78" mass="8725">MKSNFTKYLKISAFVAISICVGTFAAVKENAKVASLDQTRNTALCEVNRTHENCASWKKVASAIEWNWNGEQMRADAR</sequence>
<dbReference type="Proteomes" id="UP000076489">
    <property type="component" value="Unassembled WGS sequence"/>
</dbReference>
<reference evidence="3" key="1">
    <citation type="submission" date="2016-03" db="EMBL/GenBank/DDBJ databases">
        <authorList>
            <person name="Ray J."/>
            <person name="Price M."/>
            <person name="Deutschbauer A."/>
        </authorList>
    </citation>
    <scope>NUCLEOTIDE SEQUENCE [LARGE SCALE GENOMIC DNA]</scope>
    <source>
        <strain evidence="3">FW300-N1B4</strain>
    </source>
</reference>
<dbReference type="RefSeq" id="WP_063340458.1">
    <property type="nucleotide sequence ID" value="NZ_LUKJ01000002.1"/>
</dbReference>
<accession>A0A166QK99</accession>
<comment type="caution">
    <text evidence="2">The sequence shown here is derived from an EMBL/GenBank/DDBJ whole genome shotgun (WGS) entry which is preliminary data.</text>
</comment>
<gene>
    <name evidence="2" type="ORF">A1D17_02415</name>
</gene>
<evidence type="ECO:0000313" key="3">
    <source>
        <dbReference type="Proteomes" id="UP000076489"/>
    </source>
</evidence>
<protein>
    <submittedName>
        <fullName evidence="2">Uncharacterized protein</fullName>
    </submittedName>
</protein>
<evidence type="ECO:0000256" key="1">
    <source>
        <dbReference type="SAM" id="SignalP"/>
    </source>
</evidence>
<name>A0A166QK99_PSEFL</name>
<dbReference type="EMBL" id="LUKJ01000002">
    <property type="protein sequence ID" value="KZN20413.1"/>
    <property type="molecule type" value="Genomic_DNA"/>
</dbReference>
<feature type="chain" id="PRO_5007878794" evidence="1">
    <location>
        <begin position="26"/>
        <end position="78"/>
    </location>
</feature>
<reference evidence="2 3" key="2">
    <citation type="journal article" date="2018" name="Nature">
        <title>Mutant phenotypes for thousands of bacterial genes of unknown function.</title>
        <authorList>
            <person name="Price M.N."/>
            <person name="Wetmore K.M."/>
            <person name="Waters R.J."/>
            <person name="Callaghan M."/>
            <person name="Ray J."/>
            <person name="Liu H."/>
            <person name="Kuehl J.V."/>
            <person name="Melnyk R.A."/>
            <person name="Lamson J.S."/>
            <person name="Suh Y."/>
            <person name="Carlson H.K."/>
            <person name="Esquivel Z."/>
            <person name="Sadeeshkumar H."/>
            <person name="Chakraborty R."/>
            <person name="Zane G.M."/>
            <person name="Rubin B.E."/>
            <person name="Wall J.D."/>
            <person name="Visel A."/>
            <person name="Bristow J."/>
            <person name="Blow M.J."/>
            <person name="Arkin A.P."/>
            <person name="Deutschbauer A.M."/>
        </authorList>
    </citation>
    <scope>NUCLEOTIDE SEQUENCE [LARGE SCALE GENOMIC DNA]</scope>
    <source>
        <strain evidence="2 3">FW300-N1B4</strain>
    </source>
</reference>
<dbReference type="AlphaFoldDB" id="A0A166QK99"/>
<evidence type="ECO:0000313" key="2">
    <source>
        <dbReference type="EMBL" id="KZN20413.1"/>
    </source>
</evidence>
<proteinExistence type="predicted"/>
<keyword evidence="1" id="KW-0732">Signal</keyword>
<feature type="signal peptide" evidence="1">
    <location>
        <begin position="1"/>
        <end position="25"/>
    </location>
</feature>
<organism evidence="2 3">
    <name type="scientific">Pseudomonas fluorescens</name>
    <dbReference type="NCBI Taxonomy" id="294"/>
    <lineage>
        <taxon>Bacteria</taxon>
        <taxon>Pseudomonadati</taxon>
        <taxon>Pseudomonadota</taxon>
        <taxon>Gammaproteobacteria</taxon>
        <taxon>Pseudomonadales</taxon>
        <taxon>Pseudomonadaceae</taxon>
        <taxon>Pseudomonas</taxon>
    </lineage>
</organism>